<gene>
    <name evidence="1" type="ORF">PCA31118_00414</name>
</gene>
<protein>
    <submittedName>
        <fullName evidence="1">Uncharacterized protein</fullName>
    </submittedName>
</protein>
<dbReference type="AlphaFoldDB" id="A0A5E4ZHX0"/>
<evidence type="ECO:0000313" key="2">
    <source>
        <dbReference type="Proteomes" id="UP000414136"/>
    </source>
</evidence>
<organism evidence="1 2">
    <name type="scientific">Pandoraea captiosa</name>
    <dbReference type="NCBI Taxonomy" id="2508302"/>
    <lineage>
        <taxon>Bacteria</taxon>
        <taxon>Pseudomonadati</taxon>
        <taxon>Pseudomonadota</taxon>
        <taxon>Betaproteobacteria</taxon>
        <taxon>Burkholderiales</taxon>
        <taxon>Burkholderiaceae</taxon>
        <taxon>Pandoraea</taxon>
    </lineage>
</organism>
<sequence length="75" mass="8214">MPVVRSFSYKGFRIVCTVMPAPDGKVRGVAEILKVADGLGRDQPVSQVGGAIFHEERDALESIGTLARDWVDGRW</sequence>
<dbReference type="Proteomes" id="UP000414136">
    <property type="component" value="Unassembled WGS sequence"/>
</dbReference>
<accession>A0A5E4ZHX0</accession>
<evidence type="ECO:0000313" key="1">
    <source>
        <dbReference type="EMBL" id="VVE60959.1"/>
    </source>
</evidence>
<reference evidence="1 2" key="1">
    <citation type="submission" date="2019-08" db="EMBL/GenBank/DDBJ databases">
        <authorList>
            <person name="Peeters C."/>
        </authorList>
    </citation>
    <scope>NUCLEOTIDE SEQUENCE [LARGE SCALE GENOMIC DNA]</scope>
    <source>
        <strain evidence="1 2">LMG 31118</strain>
    </source>
</reference>
<dbReference type="EMBL" id="CABPSQ010000001">
    <property type="protein sequence ID" value="VVE60959.1"/>
    <property type="molecule type" value="Genomic_DNA"/>
</dbReference>
<keyword evidence="2" id="KW-1185">Reference proteome</keyword>
<proteinExistence type="predicted"/>
<name>A0A5E4ZHX0_9BURK</name>